<dbReference type="AlphaFoldDB" id="A0A4U6VUM8"/>
<gene>
    <name evidence="3" type="ORF">SEVIR_2G253200v2</name>
</gene>
<proteinExistence type="predicted"/>
<dbReference type="OMA" id="THRIAKQ"/>
<accession>A0A4U6VUM8</accession>
<feature type="transmembrane region" description="Helical" evidence="2">
    <location>
        <begin position="64"/>
        <end position="82"/>
    </location>
</feature>
<evidence type="ECO:0000256" key="1">
    <source>
        <dbReference type="SAM" id="MobiDB-lite"/>
    </source>
</evidence>
<keyword evidence="2" id="KW-0472">Membrane</keyword>
<dbReference type="Proteomes" id="UP000298652">
    <property type="component" value="Chromosome 2"/>
</dbReference>
<sequence length="136" mass="13752">MSTRALTHRIAKQIASRATTNRGVRAPPLLLLPRVRIALCFLPCLLCHSPSFKLPKPTSTMSRALALAVLLLAAAAVAPLASAHGVGAESVTGAKEFAGAGSKGASAKEFARAVGADPDPSPASGLPADPAPDARP</sequence>
<keyword evidence="2" id="KW-1133">Transmembrane helix</keyword>
<evidence type="ECO:0000313" key="3">
    <source>
        <dbReference type="EMBL" id="TKW33650.1"/>
    </source>
</evidence>
<organism evidence="3 4">
    <name type="scientific">Setaria viridis</name>
    <name type="common">Green bristlegrass</name>
    <name type="synonym">Setaria italica subsp. viridis</name>
    <dbReference type="NCBI Taxonomy" id="4556"/>
    <lineage>
        <taxon>Eukaryota</taxon>
        <taxon>Viridiplantae</taxon>
        <taxon>Streptophyta</taxon>
        <taxon>Embryophyta</taxon>
        <taxon>Tracheophyta</taxon>
        <taxon>Spermatophyta</taxon>
        <taxon>Magnoliopsida</taxon>
        <taxon>Liliopsida</taxon>
        <taxon>Poales</taxon>
        <taxon>Poaceae</taxon>
        <taxon>PACMAD clade</taxon>
        <taxon>Panicoideae</taxon>
        <taxon>Panicodae</taxon>
        <taxon>Paniceae</taxon>
        <taxon>Cenchrinae</taxon>
        <taxon>Setaria</taxon>
    </lineage>
</organism>
<dbReference type="EMBL" id="CM016553">
    <property type="protein sequence ID" value="TKW33650.1"/>
    <property type="molecule type" value="Genomic_DNA"/>
</dbReference>
<name>A0A4U6VUM8_SETVI</name>
<keyword evidence="4" id="KW-1185">Reference proteome</keyword>
<protein>
    <submittedName>
        <fullName evidence="3">Uncharacterized protein</fullName>
    </submittedName>
</protein>
<evidence type="ECO:0000256" key="2">
    <source>
        <dbReference type="SAM" id="Phobius"/>
    </source>
</evidence>
<evidence type="ECO:0000313" key="4">
    <source>
        <dbReference type="Proteomes" id="UP000298652"/>
    </source>
</evidence>
<feature type="region of interest" description="Disordered" evidence="1">
    <location>
        <begin position="109"/>
        <end position="136"/>
    </location>
</feature>
<keyword evidence="2" id="KW-0812">Transmembrane</keyword>
<reference evidence="3" key="1">
    <citation type="submission" date="2019-03" db="EMBL/GenBank/DDBJ databases">
        <title>WGS assembly of Setaria viridis.</title>
        <authorList>
            <person name="Huang P."/>
            <person name="Jenkins J."/>
            <person name="Grimwood J."/>
            <person name="Barry K."/>
            <person name="Healey A."/>
            <person name="Mamidi S."/>
            <person name="Sreedasyam A."/>
            <person name="Shu S."/>
            <person name="Feldman M."/>
            <person name="Wu J."/>
            <person name="Yu Y."/>
            <person name="Chen C."/>
            <person name="Johnson J."/>
            <person name="Rokhsar D."/>
            <person name="Baxter I."/>
            <person name="Schmutz J."/>
            <person name="Brutnell T."/>
            <person name="Kellogg E."/>
        </authorList>
    </citation>
    <scope>NUCLEOTIDE SEQUENCE [LARGE SCALE GENOMIC DNA]</scope>
</reference>
<dbReference type="Gramene" id="TKW33650">
    <property type="protein sequence ID" value="TKW33650"/>
    <property type="gene ID" value="SEVIR_2G253200v2"/>
</dbReference>